<dbReference type="SUPFAM" id="SSF53756">
    <property type="entry name" value="UDP-Glycosyltransferase/glycogen phosphorylase"/>
    <property type="match status" value="1"/>
</dbReference>
<dbReference type="EMBL" id="FLQS01000017">
    <property type="protein sequence ID" value="SBS75575.1"/>
    <property type="molecule type" value="Genomic_DNA"/>
</dbReference>
<evidence type="ECO:0000259" key="1">
    <source>
        <dbReference type="Pfam" id="PF03033"/>
    </source>
</evidence>
<dbReference type="GO" id="GO:0005975">
    <property type="term" value="P:carbohydrate metabolic process"/>
    <property type="evidence" value="ECO:0007669"/>
    <property type="project" value="InterPro"/>
</dbReference>
<feature type="domain" description="Erythromycin biosynthesis protein CIII-like C-terminal" evidence="2">
    <location>
        <begin position="304"/>
        <end position="404"/>
    </location>
</feature>
<dbReference type="InterPro" id="IPR050426">
    <property type="entry name" value="Glycosyltransferase_28"/>
</dbReference>
<organism evidence="4">
    <name type="scientific">uncultured Mycobacterium sp</name>
    <dbReference type="NCBI Taxonomy" id="171292"/>
    <lineage>
        <taxon>Bacteria</taxon>
        <taxon>Bacillati</taxon>
        <taxon>Actinomycetota</taxon>
        <taxon>Actinomycetes</taxon>
        <taxon>Mycobacteriales</taxon>
        <taxon>Mycobacteriaceae</taxon>
        <taxon>Mycobacterium</taxon>
        <taxon>environmental samples</taxon>
    </lineage>
</organism>
<keyword evidence="4" id="KW-0328">Glycosyltransferase</keyword>
<dbReference type="AlphaFoldDB" id="A0A1Y5PAG6"/>
<dbReference type="Gene3D" id="3.40.50.2000">
    <property type="entry name" value="Glycogen Phosphorylase B"/>
    <property type="match status" value="2"/>
</dbReference>
<dbReference type="EC" id="2.4.-.-" evidence="4"/>
<sequence length="426" mass="46890">MKFVLANWGSRGEIEPCAAIGRELQRRGHEVCLVVPPDLVGFIEAAGLTAVAYGLDYQLVHGGYRDFWTYFFRNFWQFRKLNKMWAEVQAPLIECRKQVIATLKSVAKDADVLVTGMNYEEVAANVAEACDVPFIALHYFPMRTNGQLLSFLPPQLGRLVMRVFWWMSWRGPKKVEDEERRELGLPTATTSWAQRIVDRGSLEVQAYDERCFPGLAAEWADWNARQPAQRPFVGTLTMELATVADAEVVDWIAAGTPPICFSFGSIPVESPSATIAMISTACTQLGERALVCAGATDFSGLPLSEHVKIVGTMNYATVFPACRAVAHHGGAGTTAASLRAGIPTLVLWSGIDQRVWGVQVDRLKVGASRRFATVTEKTLVEDLRQILTPEYAVRAKELAGRMKTSTESVAAAADVVETFASLRQVG</sequence>
<proteinExistence type="predicted"/>
<dbReference type="InterPro" id="IPR002213">
    <property type="entry name" value="UDP_glucos_trans"/>
</dbReference>
<dbReference type="GO" id="GO:0033072">
    <property type="term" value="P:vancomycin biosynthetic process"/>
    <property type="evidence" value="ECO:0007669"/>
    <property type="project" value="UniProtKB-ARBA"/>
</dbReference>
<protein>
    <submittedName>
        <fullName evidence="4">Putative enzyme</fullName>
        <ecNumber evidence="4">2.4.-.-</ecNumber>
    </submittedName>
</protein>
<dbReference type="PANTHER" id="PTHR48050">
    <property type="entry name" value="STEROL 3-BETA-GLUCOSYLTRANSFERASE"/>
    <property type="match status" value="1"/>
</dbReference>
<feature type="domain" description="Glycosyltransferase family 28 N-terminal" evidence="1">
    <location>
        <begin position="3"/>
        <end position="93"/>
    </location>
</feature>
<evidence type="ECO:0000259" key="2">
    <source>
        <dbReference type="Pfam" id="PF06722"/>
    </source>
</evidence>
<dbReference type="EMBL" id="FLQS01000019">
    <property type="protein sequence ID" value="SBS75695.1"/>
    <property type="molecule type" value="Genomic_DNA"/>
</dbReference>
<name>A0A1Y5PAG6_9MYCO</name>
<dbReference type="GO" id="GO:0008194">
    <property type="term" value="F:UDP-glycosyltransferase activity"/>
    <property type="evidence" value="ECO:0007669"/>
    <property type="project" value="InterPro"/>
</dbReference>
<dbReference type="PANTHER" id="PTHR48050:SF13">
    <property type="entry name" value="STEROL 3-BETA-GLUCOSYLTRANSFERASE UGT80A2"/>
    <property type="match status" value="1"/>
</dbReference>
<dbReference type="InterPro" id="IPR010610">
    <property type="entry name" value="EryCIII-like_C"/>
</dbReference>
<reference evidence="4" key="1">
    <citation type="submission" date="2016-03" db="EMBL/GenBank/DDBJ databases">
        <authorList>
            <person name="Ploux O."/>
        </authorList>
    </citation>
    <scope>NUCLEOTIDE SEQUENCE</scope>
    <source>
        <strain evidence="4">UC10</strain>
    </source>
</reference>
<dbReference type="InterPro" id="IPR004276">
    <property type="entry name" value="GlycoTrans_28_N"/>
</dbReference>
<dbReference type="FunFam" id="3.40.50.2000:FF:000009">
    <property type="entry name" value="Sterol 3-beta-glucosyltransferase UGT80A2"/>
    <property type="match status" value="1"/>
</dbReference>
<dbReference type="Pfam" id="PF06722">
    <property type="entry name" value="EryCIII-like_C"/>
    <property type="match status" value="1"/>
</dbReference>
<gene>
    <name evidence="3" type="ORF">MHPYR_240035</name>
    <name evidence="4" type="ORF">MHPYR_260022</name>
</gene>
<dbReference type="Pfam" id="PF03033">
    <property type="entry name" value="Glyco_transf_28"/>
    <property type="match status" value="1"/>
</dbReference>
<evidence type="ECO:0000313" key="4">
    <source>
        <dbReference type="EMBL" id="SBS75695.1"/>
    </source>
</evidence>
<evidence type="ECO:0000313" key="3">
    <source>
        <dbReference type="EMBL" id="SBS75575.1"/>
    </source>
</evidence>
<keyword evidence="4" id="KW-0808">Transferase</keyword>
<accession>A0A1Y5PAG6</accession>
<dbReference type="GO" id="GO:0016758">
    <property type="term" value="F:hexosyltransferase activity"/>
    <property type="evidence" value="ECO:0007669"/>
    <property type="project" value="InterPro"/>
</dbReference>
<dbReference type="CDD" id="cd03784">
    <property type="entry name" value="GT1_Gtf-like"/>
    <property type="match status" value="1"/>
</dbReference>